<sequence>MPNVQMACPPGLEYLTQIDQLLVHQKVELIEALTSFETANKYVIKNSMGQQVYYAVEDTDFCTRICCGNLRPFDIKILDNNLREVIHIYRPLRCVGCCYPCCLQELEVMSPPGSPIGYVEQQWTLCRPNFVIKNAAEEVVLKLKGPCITTRCCSDVNFPIYSKDETVEVGKISKQWSGLMREAFTKADHFGISFPMDLDVNVKATLLGALFLIDFMYFENQG</sequence>
<evidence type="ECO:0000256" key="2">
    <source>
        <dbReference type="RuleBase" id="RU363116"/>
    </source>
</evidence>
<name>A0A3S3RK10_9ACAR</name>
<dbReference type="OrthoDB" id="191150at2759"/>
<evidence type="ECO:0000313" key="4">
    <source>
        <dbReference type="Proteomes" id="UP000285301"/>
    </source>
</evidence>
<dbReference type="PANTHER" id="PTHR23248">
    <property type="entry name" value="PHOSPHOLIPID SCRAMBLASE-RELATED"/>
    <property type="match status" value="1"/>
</dbReference>
<evidence type="ECO:0000256" key="1">
    <source>
        <dbReference type="ARBA" id="ARBA00005350"/>
    </source>
</evidence>
<dbReference type="InterPro" id="IPR005552">
    <property type="entry name" value="Scramblase"/>
</dbReference>
<proteinExistence type="inferred from homology"/>
<comment type="cofactor">
    <cofactor evidence="2">
        <name>Ca(2+)</name>
        <dbReference type="ChEBI" id="CHEBI:29108"/>
    </cofactor>
</comment>
<comment type="similarity">
    <text evidence="1 2">Belongs to the phospholipid scramblase family.</text>
</comment>
<keyword evidence="2" id="KW-0106">Calcium</keyword>
<evidence type="ECO:0000313" key="3">
    <source>
        <dbReference type="EMBL" id="RWS00812.1"/>
    </source>
</evidence>
<keyword evidence="2" id="KW-0564">Palmitate</keyword>
<dbReference type="GO" id="GO:0005886">
    <property type="term" value="C:plasma membrane"/>
    <property type="evidence" value="ECO:0007669"/>
    <property type="project" value="TreeGrafter"/>
</dbReference>
<dbReference type="EMBL" id="NCKU01010434">
    <property type="protein sequence ID" value="RWS00812.1"/>
    <property type="molecule type" value="Genomic_DNA"/>
</dbReference>
<protein>
    <recommendedName>
        <fullName evidence="2">Phospholipid scramblase</fullName>
    </recommendedName>
</protein>
<dbReference type="AlphaFoldDB" id="A0A3S3RK10"/>
<dbReference type="InterPro" id="IPR025659">
    <property type="entry name" value="Tubby-like_C"/>
</dbReference>
<dbReference type="Proteomes" id="UP000285301">
    <property type="component" value="Unassembled WGS sequence"/>
</dbReference>
<comment type="function">
    <text evidence="2">May mediate accelerated ATP-independent bidirectional transbilayer migration of phospholipids upon binding calcium ions that results in a loss of phospholipid asymmetry in the plasma membrane.</text>
</comment>
<dbReference type="SUPFAM" id="SSF54518">
    <property type="entry name" value="Tubby C-terminal domain-like"/>
    <property type="match status" value="1"/>
</dbReference>
<accession>A0A3S3RK10</accession>
<reference evidence="3 4" key="1">
    <citation type="journal article" date="2018" name="Gigascience">
        <title>Genomes of trombidid mites reveal novel predicted allergens and laterally-transferred genes associated with secondary metabolism.</title>
        <authorList>
            <person name="Dong X."/>
            <person name="Chaisiri K."/>
            <person name="Xia D."/>
            <person name="Armstrong S.D."/>
            <person name="Fang Y."/>
            <person name="Donnelly M.J."/>
            <person name="Kadowaki T."/>
            <person name="McGarry J.W."/>
            <person name="Darby A.C."/>
            <person name="Makepeace B.L."/>
        </authorList>
    </citation>
    <scope>NUCLEOTIDE SEQUENCE [LARGE SCALE GENOMIC DNA]</scope>
    <source>
        <strain evidence="3">UoL-WK</strain>
    </source>
</reference>
<keyword evidence="4" id="KW-1185">Reference proteome</keyword>
<organism evidence="3 4">
    <name type="scientific">Dinothrombium tinctorium</name>
    <dbReference type="NCBI Taxonomy" id="1965070"/>
    <lineage>
        <taxon>Eukaryota</taxon>
        <taxon>Metazoa</taxon>
        <taxon>Ecdysozoa</taxon>
        <taxon>Arthropoda</taxon>
        <taxon>Chelicerata</taxon>
        <taxon>Arachnida</taxon>
        <taxon>Acari</taxon>
        <taxon>Acariformes</taxon>
        <taxon>Trombidiformes</taxon>
        <taxon>Prostigmata</taxon>
        <taxon>Anystina</taxon>
        <taxon>Parasitengona</taxon>
        <taxon>Trombidioidea</taxon>
        <taxon>Trombidiidae</taxon>
        <taxon>Dinothrombium</taxon>
    </lineage>
</organism>
<gene>
    <name evidence="3" type="ORF">B4U79_09746</name>
</gene>
<comment type="caution">
    <text evidence="3">The sequence shown here is derived from an EMBL/GenBank/DDBJ whole genome shotgun (WGS) entry which is preliminary data.</text>
</comment>
<dbReference type="GO" id="GO:0017128">
    <property type="term" value="F:phospholipid scramblase activity"/>
    <property type="evidence" value="ECO:0007669"/>
    <property type="project" value="InterPro"/>
</dbReference>
<keyword evidence="2" id="KW-0449">Lipoprotein</keyword>
<dbReference type="Pfam" id="PF03803">
    <property type="entry name" value="Scramblase"/>
    <property type="match status" value="1"/>
</dbReference>
<dbReference type="PANTHER" id="PTHR23248:SF9">
    <property type="entry name" value="PHOSPHOLIPID SCRAMBLASE"/>
    <property type="match status" value="1"/>
</dbReference>